<dbReference type="OrthoDB" id="1778949at2"/>
<dbReference type="RefSeq" id="WP_038132899.1">
    <property type="nucleotide sequence ID" value="NZ_AUNB01000072.1"/>
</dbReference>
<keyword evidence="2" id="KW-1185">Reference proteome</keyword>
<sequence length="100" mass="11283">MKNIEQYKAFTQQRNWAEIFKLNNLKIDTFGTKKELNVLGDCLQESEIVFALVSGVMSQSETSNDFDFGANTWVAALTSERVLCLDHAMLTSSVDTQSIR</sequence>
<dbReference type="Proteomes" id="UP000027471">
    <property type="component" value="Unassembled WGS sequence"/>
</dbReference>
<reference evidence="1 2" key="1">
    <citation type="journal article" date="2015" name="Antonie Van Leeuwenhoek">
        <title>Thioclava indica sp. nov., isolated from surface seawater of the Indian Ocean.</title>
        <authorList>
            <person name="Liu Y."/>
            <person name="Lai Q."/>
            <person name="Du J."/>
            <person name="Xu H."/>
            <person name="Jiang L."/>
            <person name="Shao Z."/>
        </authorList>
    </citation>
    <scope>NUCLEOTIDE SEQUENCE [LARGE SCALE GENOMIC DNA]</scope>
    <source>
        <strain evidence="1 2">DT23-4</strain>
    </source>
</reference>
<accession>A0A074J9R9</accession>
<evidence type="ECO:0000313" key="2">
    <source>
        <dbReference type="Proteomes" id="UP000027471"/>
    </source>
</evidence>
<dbReference type="EMBL" id="AUNB01000072">
    <property type="protein sequence ID" value="KEO53294.1"/>
    <property type="molecule type" value="Genomic_DNA"/>
</dbReference>
<proteinExistence type="predicted"/>
<gene>
    <name evidence="1" type="ORF">DT23_18635</name>
</gene>
<protein>
    <submittedName>
        <fullName evidence="1">Uncharacterized protein</fullName>
    </submittedName>
</protein>
<name>A0A074J9R9_9RHOB</name>
<dbReference type="STRING" id="1353528.DT23_18635"/>
<organism evidence="1 2">
    <name type="scientific">Thioclava indica</name>
    <dbReference type="NCBI Taxonomy" id="1353528"/>
    <lineage>
        <taxon>Bacteria</taxon>
        <taxon>Pseudomonadati</taxon>
        <taxon>Pseudomonadota</taxon>
        <taxon>Alphaproteobacteria</taxon>
        <taxon>Rhodobacterales</taxon>
        <taxon>Paracoccaceae</taxon>
        <taxon>Thioclava</taxon>
    </lineage>
</organism>
<comment type="caution">
    <text evidence="1">The sequence shown here is derived from an EMBL/GenBank/DDBJ whole genome shotgun (WGS) entry which is preliminary data.</text>
</comment>
<dbReference type="AlphaFoldDB" id="A0A074J9R9"/>
<evidence type="ECO:0000313" key="1">
    <source>
        <dbReference type="EMBL" id="KEO53294.1"/>
    </source>
</evidence>